<dbReference type="InterPro" id="IPR001173">
    <property type="entry name" value="Glyco_trans_2-like"/>
</dbReference>
<dbReference type="AlphaFoldDB" id="A0A1M6IG49"/>
<dbReference type="Pfam" id="PF00535">
    <property type="entry name" value="Glycos_transf_2"/>
    <property type="match status" value="1"/>
</dbReference>
<gene>
    <name evidence="4" type="ORF">SAMN02745725_02313</name>
</gene>
<dbReference type="EMBL" id="FQYQ01000017">
    <property type="protein sequence ID" value="SHJ33424.1"/>
    <property type="molecule type" value="Genomic_DNA"/>
</dbReference>
<keyword evidence="5" id="KW-1185">Reference proteome</keyword>
<dbReference type="OrthoDB" id="3189257at2"/>
<proteinExistence type="predicted"/>
<feature type="domain" description="Glycosyltransferase 2-like" evidence="3">
    <location>
        <begin position="9"/>
        <end position="131"/>
    </location>
</feature>
<dbReference type="PANTHER" id="PTHR22916:SF51">
    <property type="entry name" value="GLYCOSYLTRANSFERASE EPSH-RELATED"/>
    <property type="match status" value="1"/>
</dbReference>
<evidence type="ECO:0000259" key="3">
    <source>
        <dbReference type="Pfam" id="PF00535"/>
    </source>
</evidence>
<accession>A0A1M6IG49</accession>
<name>A0A1M6IG49_PSEXY</name>
<evidence type="ECO:0000313" key="4">
    <source>
        <dbReference type="EMBL" id="SHJ33424.1"/>
    </source>
</evidence>
<sequence>MCNTKKLVSIIVPAYNVENYIDRCLESILAQTYSEIEILVVDDGSKDNTWNHIESFMKKDERVKGFRRENVGVSATRNFAIEIATGYYLQFVDADDYLRNDAVEIMVNAIESSGASWVNCQYNRIDEADSLLEPFNFTKGIKHTETPEARFKLIRDELLEYFIGFEVWDKLFITSIIKDNHLRFDENCHLGEDLAFNICYGFYASSINCIEDRIYYYLIRENSAMENAKSLEKNFREHLALVKGIEPRFNQVFSGELKDKFYQLFYKLTLHGFWRHNAEEALQLVKEVNDEYYYRYLIESLKHKDEFKDFYCKEKVRLYYRYGLYIDAYVRDDFCEKIYLSIYDIYRKLRKWDTIREWQLS</sequence>
<evidence type="ECO:0000256" key="1">
    <source>
        <dbReference type="ARBA" id="ARBA00022676"/>
    </source>
</evidence>
<dbReference type="RefSeq" id="WP_072918170.1">
    <property type="nucleotide sequence ID" value="NZ_FQYQ01000017.1"/>
</dbReference>
<evidence type="ECO:0000256" key="2">
    <source>
        <dbReference type="ARBA" id="ARBA00022679"/>
    </source>
</evidence>
<dbReference type="InterPro" id="IPR029044">
    <property type="entry name" value="Nucleotide-diphossugar_trans"/>
</dbReference>
<dbReference type="SUPFAM" id="SSF53448">
    <property type="entry name" value="Nucleotide-diphospho-sugar transferases"/>
    <property type="match status" value="1"/>
</dbReference>
<keyword evidence="1" id="KW-0328">Glycosyltransferase</keyword>
<organism evidence="4 5">
    <name type="scientific">Pseudobutyrivibrio xylanivorans DSM 14809</name>
    <dbReference type="NCBI Taxonomy" id="1123012"/>
    <lineage>
        <taxon>Bacteria</taxon>
        <taxon>Bacillati</taxon>
        <taxon>Bacillota</taxon>
        <taxon>Clostridia</taxon>
        <taxon>Lachnospirales</taxon>
        <taxon>Lachnospiraceae</taxon>
        <taxon>Pseudobutyrivibrio</taxon>
    </lineage>
</organism>
<reference evidence="4 5" key="1">
    <citation type="submission" date="2016-11" db="EMBL/GenBank/DDBJ databases">
        <authorList>
            <person name="Jaros S."/>
            <person name="Januszkiewicz K."/>
            <person name="Wedrychowicz H."/>
        </authorList>
    </citation>
    <scope>NUCLEOTIDE SEQUENCE [LARGE SCALE GENOMIC DNA]</scope>
    <source>
        <strain evidence="4 5">DSM 14809</strain>
    </source>
</reference>
<dbReference type="Gene3D" id="3.90.550.10">
    <property type="entry name" value="Spore Coat Polysaccharide Biosynthesis Protein SpsA, Chain A"/>
    <property type="match status" value="1"/>
</dbReference>
<protein>
    <submittedName>
        <fullName evidence="4">Glycosyltransferase involved in cell wall bisynthesis</fullName>
    </submittedName>
</protein>
<keyword evidence="2 4" id="KW-0808">Transferase</keyword>
<dbReference type="GO" id="GO:0016757">
    <property type="term" value="F:glycosyltransferase activity"/>
    <property type="evidence" value="ECO:0007669"/>
    <property type="project" value="UniProtKB-KW"/>
</dbReference>
<dbReference type="PANTHER" id="PTHR22916">
    <property type="entry name" value="GLYCOSYLTRANSFERASE"/>
    <property type="match status" value="1"/>
</dbReference>
<dbReference type="CDD" id="cd00761">
    <property type="entry name" value="Glyco_tranf_GTA_type"/>
    <property type="match status" value="1"/>
</dbReference>
<dbReference type="Proteomes" id="UP000184185">
    <property type="component" value="Unassembled WGS sequence"/>
</dbReference>
<evidence type="ECO:0000313" key="5">
    <source>
        <dbReference type="Proteomes" id="UP000184185"/>
    </source>
</evidence>